<dbReference type="RefSeq" id="WP_188619966.1">
    <property type="nucleotide sequence ID" value="NZ_BMJE01000002.1"/>
</dbReference>
<comment type="caution">
    <text evidence="9">The sequence shown here is derived from an EMBL/GenBank/DDBJ whole genome shotgun (WGS) entry which is preliminary data.</text>
</comment>
<gene>
    <name evidence="9" type="primary">mreD</name>
    <name evidence="9" type="ORF">GCM10007424_08090</name>
</gene>
<dbReference type="InterPro" id="IPR007227">
    <property type="entry name" value="Cell_shape_determining_MreD"/>
</dbReference>
<keyword evidence="5" id="KW-0133">Cell shape</keyword>
<organism evidence="9 10">
    <name type="scientific">Flavobacterium suaedae</name>
    <dbReference type="NCBI Taxonomy" id="1767027"/>
    <lineage>
        <taxon>Bacteria</taxon>
        <taxon>Pseudomonadati</taxon>
        <taxon>Bacteroidota</taxon>
        <taxon>Flavobacteriia</taxon>
        <taxon>Flavobacteriales</taxon>
        <taxon>Flavobacteriaceae</taxon>
        <taxon>Flavobacterium</taxon>
    </lineage>
</organism>
<feature type="transmembrane region" description="Helical" evidence="8">
    <location>
        <begin position="35"/>
        <end position="60"/>
    </location>
</feature>
<protein>
    <submittedName>
        <fullName evidence="9">Rod shape-determining protein MreD</fullName>
    </submittedName>
</protein>
<dbReference type="Proteomes" id="UP000615760">
    <property type="component" value="Unassembled WGS sequence"/>
</dbReference>
<accession>A0ABQ1JJF1</accession>
<proteinExistence type="inferred from homology"/>
<keyword evidence="6 8" id="KW-1133">Transmembrane helix</keyword>
<evidence type="ECO:0000256" key="4">
    <source>
        <dbReference type="ARBA" id="ARBA00022692"/>
    </source>
</evidence>
<evidence type="ECO:0000313" key="10">
    <source>
        <dbReference type="Proteomes" id="UP000615760"/>
    </source>
</evidence>
<sequence length="168" mass="19032">MNSTIVVNIARFIILLLLQVVVFNRIDLFGVADPYPYILFILLFPVNGNRALLLLSAFFIGLFNDMFLNTGGAHAAACITLAYLRPYIFKISFGVSYEYQTISIAGKLTTERFSFILTSVVIHHIILYLLEIFRFSLIADVLIRTLLSTVLTLIFCIVIIHLTKPVKR</sequence>
<reference evidence="10" key="1">
    <citation type="journal article" date="2019" name="Int. J. Syst. Evol. Microbiol.">
        <title>The Global Catalogue of Microorganisms (GCM) 10K type strain sequencing project: providing services to taxonomists for standard genome sequencing and annotation.</title>
        <authorList>
            <consortium name="The Broad Institute Genomics Platform"/>
            <consortium name="The Broad Institute Genome Sequencing Center for Infectious Disease"/>
            <person name="Wu L."/>
            <person name="Ma J."/>
        </authorList>
    </citation>
    <scope>NUCLEOTIDE SEQUENCE [LARGE SCALE GENOMIC DNA]</scope>
    <source>
        <strain evidence="10">CGMCC 1.15461</strain>
    </source>
</reference>
<evidence type="ECO:0000256" key="8">
    <source>
        <dbReference type="SAM" id="Phobius"/>
    </source>
</evidence>
<name>A0ABQ1JJF1_9FLAO</name>
<evidence type="ECO:0000256" key="5">
    <source>
        <dbReference type="ARBA" id="ARBA00022960"/>
    </source>
</evidence>
<feature type="transmembrane region" description="Helical" evidence="8">
    <location>
        <begin position="6"/>
        <end position="23"/>
    </location>
</feature>
<dbReference type="EMBL" id="BMJE01000002">
    <property type="protein sequence ID" value="GGB70520.1"/>
    <property type="molecule type" value="Genomic_DNA"/>
</dbReference>
<evidence type="ECO:0000313" key="9">
    <source>
        <dbReference type="EMBL" id="GGB70520.1"/>
    </source>
</evidence>
<evidence type="ECO:0000256" key="3">
    <source>
        <dbReference type="ARBA" id="ARBA00022475"/>
    </source>
</evidence>
<feature type="transmembrane region" description="Helical" evidence="8">
    <location>
        <begin position="142"/>
        <end position="162"/>
    </location>
</feature>
<evidence type="ECO:0000256" key="1">
    <source>
        <dbReference type="ARBA" id="ARBA00004651"/>
    </source>
</evidence>
<comment type="subcellular location">
    <subcellularLocation>
        <location evidence="1">Cell membrane</location>
        <topology evidence="1">Multi-pass membrane protein</topology>
    </subcellularLocation>
</comment>
<evidence type="ECO:0000256" key="7">
    <source>
        <dbReference type="ARBA" id="ARBA00023136"/>
    </source>
</evidence>
<evidence type="ECO:0000256" key="2">
    <source>
        <dbReference type="ARBA" id="ARBA00007776"/>
    </source>
</evidence>
<feature type="transmembrane region" description="Helical" evidence="8">
    <location>
        <begin position="113"/>
        <end position="130"/>
    </location>
</feature>
<feature type="transmembrane region" description="Helical" evidence="8">
    <location>
        <begin position="66"/>
        <end position="84"/>
    </location>
</feature>
<comment type="similarity">
    <text evidence="2">Belongs to the MreD family.</text>
</comment>
<keyword evidence="3" id="KW-1003">Cell membrane</keyword>
<keyword evidence="10" id="KW-1185">Reference proteome</keyword>
<keyword evidence="7 8" id="KW-0472">Membrane</keyword>
<keyword evidence="4 8" id="KW-0812">Transmembrane</keyword>
<dbReference type="NCBIfam" id="TIGR03426">
    <property type="entry name" value="shape_MreD"/>
    <property type="match status" value="1"/>
</dbReference>
<evidence type="ECO:0000256" key="6">
    <source>
        <dbReference type="ARBA" id="ARBA00022989"/>
    </source>
</evidence>